<feature type="transmembrane region" description="Helical" evidence="1">
    <location>
        <begin position="292"/>
        <end position="310"/>
    </location>
</feature>
<organism evidence="2 3">
    <name type="scientific">Intestinibacter bartlettii</name>
    <dbReference type="NCBI Taxonomy" id="261299"/>
    <lineage>
        <taxon>Bacteria</taxon>
        <taxon>Bacillati</taxon>
        <taxon>Bacillota</taxon>
        <taxon>Clostridia</taxon>
        <taxon>Peptostreptococcales</taxon>
        <taxon>Peptostreptococcaceae</taxon>
        <taxon>Intestinibacter</taxon>
    </lineage>
</organism>
<sequence>MKINKIKIQKILIFFMLNLISLKFILIADDYIFANLNLNNMWEFIFNNQGTETWCIKNGRYLGNTIGILLSMTYKLNYLNLIKGIFMGSGIFILILLCSKLSDLDTDKSFIISTVLILLAPISIYREVYSWTSAYVNYLVPSVLFLIILLILDNCINKKAKINYQDIIFIGLLGISCQLFMENITIYIFSFSLILIIISFFKYKNILKLTMALWINSLIGMVIMFSCKGYRQINTDGYRNINIGNITNIINSIIGNGLTMIDFIIMDNFILISLILIVCLFIIKYNTNKNKFFIISIFVSIIYMLFINFVFEIMGIDINQFPRILRIIKYFLNCIFSINIISTLIYTIFKFIEEKTLKKKLYFYCISIVTVSMPLIIIYPIATRCFFICYVFLTIICMKLISYAIKYEIININGLRIIPIILVTIILTNKYYIFNNIKQQFDEIISYTEEQIADEHIDNVLLPEFKYQKYFHSDIAIFIGFLYYHNTPNDIKFKTIDRYKWEEIANNK</sequence>
<evidence type="ECO:0000313" key="2">
    <source>
        <dbReference type="EMBL" id="MBU5337322.1"/>
    </source>
</evidence>
<evidence type="ECO:0000313" key="3">
    <source>
        <dbReference type="Proteomes" id="UP001196301"/>
    </source>
</evidence>
<keyword evidence="1" id="KW-0812">Transmembrane</keyword>
<name>A0ABS6E1I5_9FIRM</name>
<feature type="transmembrane region" description="Helical" evidence="1">
    <location>
        <begin position="260"/>
        <end position="283"/>
    </location>
</feature>
<comment type="caution">
    <text evidence="2">The sequence shown here is derived from an EMBL/GenBank/DDBJ whole genome shotgun (WGS) entry which is preliminary data.</text>
</comment>
<keyword evidence="1" id="KW-0472">Membrane</keyword>
<feature type="transmembrane region" description="Helical" evidence="1">
    <location>
        <begin position="135"/>
        <end position="155"/>
    </location>
</feature>
<evidence type="ECO:0000256" key="1">
    <source>
        <dbReference type="SAM" id="Phobius"/>
    </source>
</evidence>
<keyword evidence="1" id="KW-1133">Transmembrane helix</keyword>
<feature type="transmembrane region" description="Helical" evidence="1">
    <location>
        <begin position="237"/>
        <end position="254"/>
    </location>
</feature>
<reference evidence="2 3" key="1">
    <citation type="submission" date="2021-06" db="EMBL/GenBank/DDBJ databases">
        <authorList>
            <person name="Sun Q."/>
            <person name="Li D."/>
        </authorList>
    </citation>
    <scope>NUCLEOTIDE SEQUENCE [LARGE SCALE GENOMIC DNA]</scope>
    <source>
        <strain evidence="2 3">N19</strain>
    </source>
</reference>
<feature type="transmembrane region" description="Helical" evidence="1">
    <location>
        <begin position="78"/>
        <end position="98"/>
    </location>
</feature>
<feature type="transmembrane region" description="Helical" evidence="1">
    <location>
        <begin position="417"/>
        <end position="434"/>
    </location>
</feature>
<dbReference type="EMBL" id="JAHLOQ010000048">
    <property type="protein sequence ID" value="MBU5337322.1"/>
    <property type="molecule type" value="Genomic_DNA"/>
</dbReference>
<feature type="transmembrane region" description="Helical" evidence="1">
    <location>
        <begin position="110"/>
        <end position="129"/>
    </location>
</feature>
<feature type="transmembrane region" description="Helical" evidence="1">
    <location>
        <begin position="167"/>
        <end position="200"/>
    </location>
</feature>
<feature type="transmembrane region" description="Helical" evidence="1">
    <location>
        <begin position="12"/>
        <end position="34"/>
    </location>
</feature>
<proteinExistence type="predicted"/>
<dbReference type="Pfam" id="PF19528">
    <property type="entry name" value="DUF6056"/>
    <property type="match status" value="1"/>
</dbReference>
<dbReference type="InterPro" id="IPR045691">
    <property type="entry name" value="DUF6056"/>
</dbReference>
<feature type="transmembrane region" description="Helical" evidence="1">
    <location>
        <begin position="387"/>
        <end position="405"/>
    </location>
</feature>
<dbReference type="RefSeq" id="WP_216571899.1">
    <property type="nucleotide sequence ID" value="NZ_JAHLOQ010000048.1"/>
</dbReference>
<evidence type="ECO:0008006" key="4">
    <source>
        <dbReference type="Google" id="ProtNLM"/>
    </source>
</evidence>
<feature type="transmembrane region" description="Helical" evidence="1">
    <location>
        <begin position="361"/>
        <end position="381"/>
    </location>
</feature>
<gene>
    <name evidence="2" type="ORF">KQI20_12800</name>
</gene>
<feature type="transmembrane region" description="Helical" evidence="1">
    <location>
        <begin position="206"/>
        <end position="225"/>
    </location>
</feature>
<protein>
    <recommendedName>
        <fullName evidence="4">Glycosyltransferase RgtA/B/C/D-like domain-containing protein</fullName>
    </recommendedName>
</protein>
<keyword evidence="3" id="KW-1185">Reference proteome</keyword>
<feature type="transmembrane region" description="Helical" evidence="1">
    <location>
        <begin position="330"/>
        <end position="349"/>
    </location>
</feature>
<accession>A0ABS6E1I5</accession>
<dbReference type="Proteomes" id="UP001196301">
    <property type="component" value="Unassembled WGS sequence"/>
</dbReference>